<name>A0A0A9EFC8_ARUDO</name>
<organism evidence="2">
    <name type="scientific">Arundo donax</name>
    <name type="common">Giant reed</name>
    <name type="synonym">Donax arundinaceus</name>
    <dbReference type="NCBI Taxonomy" id="35708"/>
    <lineage>
        <taxon>Eukaryota</taxon>
        <taxon>Viridiplantae</taxon>
        <taxon>Streptophyta</taxon>
        <taxon>Embryophyta</taxon>
        <taxon>Tracheophyta</taxon>
        <taxon>Spermatophyta</taxon>
        <taxon>Magnoliopsida</taxon>
        <taxon>Liliopsida</taxon>
        <taxon>Poales</taxon>
        <taxon>Poaceae</taxon>
        <taxon>PACMAD clade</taxon>
        <taxon>Arundinoideae</taxon>
        <taxon>Arundineae</taxon>
        <taxon>Arundo</taxon>
    </lineage>
</organism>
<reference evidence="2" key="1">
    <citation type="submission" date="2014-09" db="EMBL/GenBank/DDBJ databases">
        <authorList>
            <person name="Magalhaes I.L.F."/>
            <person name="Oliveira U."/>
            <person name="Santos F.R."/>
            <person name="Vidigal T.H.D.A."/>
            <person name="Brescovit A.D."/>
            <person name="Santos A.J."/>
        </authorList>
    </citation>
    <scope>NUCLEOTIDE SEQUENCE</scope>
    <source>
        <tissue evidence="2">Shoot tissue taken approximately 20 cm above the soil surface</tissue>
    </source>
</reference>
<accession>A0A0A9EFC8</accession>
<evidence type="ECO:0000256" key="1">
    <source>
        <dbReference type="SAM" id="MobiDB-lite"/>
    </source>
</evidence>
<sequence>MAFPGNAAAAEGSPTTTARDSSSPSPRSRCDNADGSSAGPSPRREGRKGSGTSTEKERRSARRGGSGCAGGSSDAAGGCGEGTSSWVEAPGVVVRSGRSDAMEGAGTGWLVRRRHRRQRIWAGVGEVKGGRGGELGGERLFG</sequence>
<evidence type="ECO:0000313" key="2">
    <source>
        <dbReference type="EMBL" id="JAD96560.1"/>
    </source>
</evidence>
<feature type="compositionally biased region" description="Low complexity" evidence="1">
    <location>
        <begin position="13"/>
        <end position="27"/>
    </location>
</feature>
<feature type="compositionally biased region" description="Basic and acidic residues" evidence="1">
    <location>
        <begin position="42"/>
        <end position="58"/>
    </location>
</feature>
<dbReference type="AlphaFoldDB" id="A0A0A9EFC8"/>
<reference evidence="2" key="2">
    <citation type="journal article" date="2015" name="Data Brief">
        <title>Shoot transcriptome of the giant reed, Arundo donax.</title>
        <authorList>
            <person name="Barrero R.A."/>
            <person name="Guerrero F.D."/>
            <person name="Moolhuijzen P."/>
            <person name="Goolsby J.A."/>
            <person name="Tidwell J."/>
            <person name="Bellgard S.E."/>
            <person name="Bellgard M.I."/>
        </authorList>
    </citation>
    <scope>NUCLEOTIDE SEQUENCE</scope>
    <source>
        <tissue evidence="2">Shoot tissue taken approximately 20 cm above the soil surface</tissue>
    </source>
</reference>
<proteinExistence type="predicted"/>
<dbReference type="EMBL" id="GBRH01201335">
    <property type="protein sequence ID" value="JAD96560.1"/>
    <property type="molecule type" value="Transcribed_RNA"/>
</dbReference>
<protein>
    <submittedName>
        <fullName evidence="2">Uncharacterized protein</fullName>
    </submittedName>
</protein>
<feature type="region of interest" description="Disordered" evidence="1">
    <location>
        <begin position="1"/>
        <end position="86"/>
    </location>
</feature>